<organism evidence="2 3">
    <name type="scientific">Sphaceloma murrayae</name>
    <dbReference type="NCBI Taxonomy" id="2082308"/>
    <lineage>
        <taxon>Eukaryota</taxon>
        <taxon>Fungi</taxon>
        <taxon>Dikarya</taxon>
        <taxon>Ascomycota</taxon>
        <taxon>Pezizomycotina</taxon>
        <taxon>Dothideomycetes</taxon>
        <taxon>Dothideomycetidae</taxon>
        <taxon>Myriangiales</taxon>
        <taxon>Elsinoaceae</taxon>
        <taxon>Sphaceloma</taxon>
    </lineage>
</organism>
<feature type="domain" description="2EXR" evidence="1">
    <location>
        <begin position="5"/>
        <end position="107"/>
    </location>
</feature>
<dbReference type="InParanoid" id="A0A2K1QVQ9"/>
<keyword evidence="3" id="KW-1185">Reference proteome</keyword>
<dbReference type="EMBL" id="NKHZ01000033">
    <property type="protein sequence ID" value="PNS19142.1"/>
    <property type="molecule type" value="Genomic_DNA"/>
</dbReference>
<reference evidence="2 3" key="1">
    <citation type="submission" date="2017-06" db="EMBL/GenBank/DDBJ databases">
        <title>Draft genome sequence of a variant of Elsinoe murrayae.</title>
        <authorList>
            <person name="Cheng Q."/>
        </authorList>
    </citation>
    <scope>NUCLEOTIDE SEQUENCE [LARGE SCALE GENOMIC DNA]</scope>
    <source>
        <strain evidence="2 3">CQ-2017a</strain>
    </source>
</reference>
<proteinExistence type="predicted"/>
<sequence length="217" mass="25388">MLSSFPRFNELPYELRARIWYFSVEPRFVEVMVVRDPRFHRELGDSAQLPCTNDYKSWRLVSRTPVPAILHTCQEARGQGLYQRTFANLQRDAAKRYVWVCFDTDTIDISSCYNVSYEEVAPLVKRLKLEAEYGEFFYDSEQQKLRAFSYCRDFSVICTDGILSLRGTSPGFYWPSGVEDLYYADPFGDEEVMRATEVDKALANHIRVDGYRYPELP</sequence>
<dbReference type="Pfam" id="PF20150">
    <property type="entry name" value="2EXR"/>
    <property type="match status" value="1"/>
</dbReference>
<dbReference type="PANTHER" id="PTHR35910">
    <property type="entry name" value="2EXR DOMAIN-CONTAINING PROTEIN"/>
    <property type="match status" value="1"/>
</dbReference>
<dbReference type="InterPro" id="IPR045518">
    <property type="entry name" value="2EXR"/>
</dbReference>
<dbReference type="OrthoDB" id="3473305at2759"/>
<evidence type="ECO:0000313" key="3">
    <source>
        <dbReference type="Proteomes" id="UP000243797"/>
    </source>
</evidence>
<comment type="caution">
    <text evidence="2">The sequence shown here is derived from an EMBL/GenBank/DDBJ whole genome shotgun (WGS) entry which is preliminary data.</text>
</comment>
<name>A0A2K1QVQ9_9PEZI</name>
<evidence type="ECO:0000259" key="1">
    <source>
        <dbReference type="Pfam" id="PF20150"/>
    </source>
</evidence>
<accession>A0A2K1QVQ9</accession>
<dbReference type="AlphaFoldDB" id="A0A2K1QVQ9"/>
<evidence type="ECO:0000313" key="2">
    <source>
        <dbReference type="EMBL" id="PNS19142.1"/>
    </source>
</evidence>
<gene>
    <name evidence="2" type="ORF">CAC42_1878</name>
</gene>
<protein>
    <submittedName>
        <fullName evidence="2">Sulfite reductase</fullName>
    </submittedName>
</protein>
<dbReference type="Proteomes" id="UP000243797">
    <property type="component" value="Unassembled WGS sequence"/>
</dbReference>
<dbReference type="PANTHER" id="PTHR35910:SF1">
    <property type="entry name" value="2EXR DOMAIN-CONTAINING PROTEIN"/>
    <property type="match status" value="1"/>
</dbReference>